<reference evidence="1 2" key="1">
    <citation type="submission" date="2020-08" db="EMBL/GenBank/DDBJ databases">
        <title>Sequencing the genomes of 1000 actinobacteria strains.</title>
        <authorList>
            <person name="Klenk H.-P."/>
        </authorList>
    </citation>
    <scope>NUCLEOTIDE SEQUENCE [LARGE SCALE GENOMIC DNA]</scope>
    <source>
        <strain evidence="1 2">DSM 46659</strain>
    </source>
</reference>
<evidence type="ECO:0000313" key="1">
    <source>
        <dbReference type="EMBL" id="MBB6171544.1"/>
    </source>
</evidence>
<proteinExistence type="predicted"/>
<gene>
    <name evidence="1" type="ORF">HNR23_001604</name>
</gene>
<sequence length="117" mass="13792">MTGRRWEFYSSPAGRDKIADDIKRARLSRSELARLELLLQRIAERSTYPRDVKALRDGVFEGRPDGDHRIFRVVYAEVACGVVLLALHFFEKRRQTEPKAIQLALDRLSDWRRRNHE</sequence>
<organism evidence="1 2">
    <name type="scientific">Nocardiopsis mwathae</name>
    <dbReference type="NCBI Taxonomy" id="1472723"/>
    <lineage>
        <taxon>Bacteria</taxon>
        <taxon>Bacillati</taxon>
        <taxon>Actinomycetota</taxon>
        <taxon>Actinomycetes</taxon>
        <taxon>Streptosporangiales</taxon>
        <taxon>Nocardiopsidaceae</taxon>
        <taxon>Nocardiopsis</taxon>
    </lineage>
</organism>
<dbReference type="EMBL" id="JACHDS010000001">
    <property type="protein sequence ID" value="MBB6171544.1"/>
    <property type="molecule type" value="Genomic_DNA"/>
</dbReference>
<dbReference type="RefSeq" id="WP_184074798.1">
    <property type="nucleotide sequence ID" value="NZ_JACHDS010000001.1"/>
</dbReference>
<dbReference type="AlphaFoldDB" id="A0A7X0D5X5"/>
<dbReference type="Proteomes" id="UP000546642">
    <property type="component" value="Unassembled WGS sequence"/>
</dbReference>
<dbReference type="Pfam" id="PF05973">
    <property type="entry name" value="Gp49"/>
    <property type="match status" value="1"/>
</dbReference>
<evidence type="ECO:0000313" key="2">
    <source>
        <dbReference type="Proteomes" id="UP000546642"/>
    </source>
</evidence>
<keyword evidence="2" id="KW-1185">Reference proteome</keyword>
<protein>
    <submittedName>
        <fullName evidence="1">Phage-related protein</fullName>
    </submittedName>
</protein>
<dbReference type="InterPro" id="IPR009241">
    <property type="entry name" value="HigB-like"/>
</dbReference>
<comment type="caution">
    <text evidence="1">The sequence shown here is derived from an EMBL/GenBank/DDBJ whole genome shotgun (WGS) entry which is preliminary data.</text>
</comment>
<name>A0A7X0D5X5_9ACTN</name>
<accession>A0A7X0D5X5</accession>